<comment type="caution">
    <text evidence="1">The sequence shown here is derived from an EMBL/GenBank/DDBJ whole genome shotgun (WGS) entry which is preliminary data.</text>
</comment>
<evidence type="ECO:0000313" key="1">
    <source>
        <dbReference type="EMBL" id="MBA9029416.1"/>
    </source>
</evidence>
<dbReference type="EMBL" id="JACJHX010000040">
    <property type="protein sequence ID" value="MBA9029416.1"/>
    <property type="molecule type" value="Genomic_DNA"/>
</dbReference>
<sequence>MTEKKNGITKEQAQLLAKKAKSLNHVISVKPIKKILK</sequence>
<dbReference type="Proteomes" id="UP000626697">
    <property type="component" value="Unassembled WGS sequence"/>
</dbReference>
<organism evidence="1 2">
    <name type="scientific">Peribacillus huizhouensis</name>
    <dbReference type="NCBI Taxonomy" id="1501239"/>
    <lineage>
        <taxon>Bacteria</taxon>
        <taxon>Bacillati</taxon>
        <taxon>Bacillota</taxon>
        <taxon>Bacilli</taxon>
        <taxon>Bacillales</taxon>
        <taxon>Bacillaceae</taxon>
        <taxon>Peribacillus</taxon>
    </lineage>
</organism>
<protein>
    <submittedName>
        <fullName evidence="1">Uncharacterized protein</fullName>
    </submittedName>
</protein>
<reference evidence="1 2" key="1">
    <citation type="submission" date="2020-08" db="EMBL/GenBank/DDBJ databases">
        <title>Genomic Encyclopedia of Type Strains, Phase IV (KMG-IV): sequencing the most valuable type-strain genomes for metagenomic binning, comparative biology and taxonomic classification.</title>
        <authorList>
            <person name="Goeker M."/>
        </authorList>
    </citation>
    <scope>NUCLEOTIDE SEQUENCE [LARGE SCALE GENOMIC DNA]</scope>
    <source>
        <strain evidence="1 2">DSM 105481</strain>
    </source>
</reference>
<evidence type="ECO:0000313" key="2">
    <source>
        <dbReference type="Proteomes" id="UP000626697"/>
    </source>
</evidence>
<proteinExistence type="predicted"/>
<keyword evidence="2" id="KW-1185">Reference proteome</keyword>
<gene>
    <name evidence="1" type="ORF">HNP81_004828</name>
</gene>
<name>A0ABR6CWK9_9BACI</name>
<accession>A0ABR6CWK9</accession>